<dbReference type="Proteomes" id="UP000324285">
    <property type="component" value="Chromosome"/>
</dbReference>
<evidence type="ECO:0000256" key="3">
    <source>
        <dbReference type="ARBA" id="ARBA00022768"/>
    </source>
</evidence>
<gene>
    <name evidence="9" type="ORF">E4T21_14540</name>
</gene>
<dbReference type="InterPro" id="IPR020568">
    <property type="entry name" value="Ribosomal_Su5_D2-typ_SF"/>
</dbReference>
<dbReference type="NCBIfam" id="NF009891">
    <property type="entry name" value="PRK13351.1-1"/>
    <property type="match status" value="1"/>
</dbReference>
<dbReference type="InterPro" id="IPR053905">
    <property type="entry name" value="EF-G-like_DII"/>
</dbReference>
<dbReference type="InterPro" id="IPR009000">
    <property type="entry name" value="Transl_B-barrel_sf"/>
</dbReference>
<organism evidence="9 10">
    <name type="scientific">Halomonas binhaiensis</name>
    <dbReference type="NCBI Taxonomy" id="2562282"/>
    <lineage>
        <taxon>Bacteria</taxon>
        <taxon>Pseudomonadati</taxon>
        <taxon>Pseudomonadota</taxon>
        <taxon>Gammaproteobacteria</taxon>
        <taxon>Oceanospirillales</taxon>
        <taxon>Halomonadaceae</taxon>
        <taxon>Halomonas</taxon>
    </lineage>
</organism>
<dbReference type="InterPro" id="IPR047872">
    <property type="entry name" value="EFG_IV"/>
</dbReference>
<dbReference type="OrthoDB" id="9804431at2"/>
<dbReference type="SMART" id="SM00838">
    <property type="entry name" value="EFG_C"/>
    <property type="match status" value="1"/>
</dbReference>
<dbReference type="SUPFAM" id="SSF50447">
    <property type="entry name" value="Translation proteins"/>
    <property type="match status" value="1"/>
</dbReference>
<dbReference type="SUPFAM" id="SSF54980">
    <property type="entry name" value="EF-G C-terminal domain-like"/>
    <property type="match status" value="2"/>
</dbReference>
<keyword evidence="2" id="KW-0547">Nucleotide-binding</keyword>
<dbReference type="PANTHER" id="PTHR43261">
    <property type="entry name" value="TRANSLATION ELONGATION FACTOR G-RELATED"/>
    <property type="match status" value="1"/>
</dbReference>
<dbReference type="InterPro" id="IPR035649">
    <property type="entry name" value="EFG_V"/>
</dbReference>
<dbReference type="RefSeq" id="WP_149285753.1">
    <property type="nucleotide sequence ID" value="NZ_CP038437.2"/>
</dbReference>
<dbReference type="InterPro" id="IPR027417">
    <property type="entry name" value="P-loop_NTPase"/>
</dbReference>
<reference evidence="9" key="1">
    <citation type="submission" date="2021-02" db="EMBL/GenBank/DDBJ databases">
        <title>Strain Y2R2, a novel species of the genus Halomonas.</title>
        <authorList>
            <person name="Huang H."/>
        </authorList>
    </citation>
    <scope>NUCLEOTIDE SEQUENCE</scope>
    <source>
        <strain evidence="9">Y2R2</strain>
    </source>
</reference>
<feature type="domain" description="Translation elongation factor EFG/EF2" evidence="8">
    <location>
        <begin position="482"/>
        <end position="600"/>
    </location>
</feature>
<keyword evidence="4" id="KW-0648">Protein biosynthesis</keyword>
<proteinExistence type="predicted"/>
<accession>A0A5C1NLE4</accession>
<dbReference type="EMBL" id="CP038437">
    <property type="protein sequence ID" value="QEM82629.1"/>
    <property type="molecule type" value="Genomic_DNA"/>
</dbReference>
<keyword evidence="10" id="KW-1185">Reference proteome</keyword>
<dbReference type="InterPro" id="IPR000640">
    <property type="entry name" value="EFG_V-like"/>
</dbReference>
<dbReference type="Pfam" id="PF00679">
    <property type="entry name" value="EFG_C"/>
    <property type="match status" value="1"/>
</dbReference>
<dbReference type="Gene3D" id="3.40.50.300">
    <property type="entry name" value="P-loop containing nucleotide triphosphate hydrolases"/>
    <property type="match status" value="1"/>
</dbReference>
<dbReference type="SUPFAM" id="SSF54211">
    <property type="entry name" value="Ribosomal protein S5 domain 2-like"/>
    <property type="match status" value="1"/>
</dbReference>
<dbReference type="Pfam" id="PF03764">
    <property type="entry name" value="EFG_IV"/>
    <property type="match status" value="1"/>
</dbReference>
<dbReference type="AlphaFoldDB" id="A0A5C1NLE4"/>
<dbReference type="FunFam" id="3.30.230.10:FF:000003">
    <property type="entry name" value="Elongation factor G"/>
    <property type="match status" value="1"/>
</dbReference>
<dbReference type="KEGG" id="hbh:E4T21_14540"/>
<evidence type="ECO:0000256" key="1">
    <source>
        <dbReference type="ARBA" id="ARBA00017872"/>
    </source>
</evidence>
<dbReference type="InterPro" id="IPR035647">
    <property type="entry name" value="EFG_III/V"/>
</dbReference>
<protein>
    <recommendedName>
        <fullName evidence="1">Elongation factor G</fullName>
    </recommendedName>
</protein>
<dbReference type="InterPro" id="IPR000795">
    <property type="entry name" value="T_Tr_GTP-bd_dom"/>
</dbReference>
<evidence type="ECO:0000313" key="10">
    <source>
        <dbReference type="Proteomes" id="UP000324285"/>
    </source>
</evidence>
<dbReference type="Gene3D" id="3.30.230.10">
    <property type="match status" value="1"/>
</dbReference>
<dbReference type="GO" id="GO:0032790">
    <property type="term" value="P:ribosome disassembly"/>
    <property type="evidence" value="ECO:0007669"/>
    <property type="project" value="TreeGrafter"/>
</dbReference>
<dbReference type="InterPro" id="IPR005517">
    <property type="entry name" value="Transl_elong_EFG/EF2_IV"/>
</dbReference>
<dbReference type="Pfam" id="PF14492">
    <property type="entry name" value="EFG_III"/>
    <property type="match status" value="1"/>
</dbReference>
<dbReference type="GO" id="GO:0003746">
    <property type="term" value="F:translation elongation factor activity"/>
    <property type="evidence" value="ECO:0007669"/>
    <property type="project" value="UniProtKB-KW"/>
</dbReference>
<dbReference type="InterPro" id="IPR041095">
    <property type="entry name" value="EFG_II"/>
</dbReference>
<evidence type="ECO:0000256" key="4">
    <source>
        <dbReference type="ARBA" id="ARBA00022917"/>
    </source>
</evidence>
<evidence type="ECO:0000259" key="7">
    <source>
        <dbReference type="SMART" id="SM00838"/>
    </source>
</evidence>
<dbReference type="Pfam" id="PF22042">
    <property type="entry name" value="EF-G_D2"/>
    <property type="match status" value="1"/>
</dbReference>
<dbReference type="GO" id="GO:0097216">
    <property type="term" value="F:guanosine tetraphosphate binding"/>
    <property type="evidence" value="ECO:0007669"/>
    <property type="project" value="UniProtKB-ARBA"/>
</dbReference>
<dbReference type="PANTHER" id="PTHR43261:SF6">
    <property type="entry name" value="ELONGATION FACTOR G-LIKE PROTEIN"/>
    <property type="match status" value="1"/>
</dbReference>
<dbReference type="Gene3D" id="3.30.70.240">
    <property type="match status" value="1"/>
</dbReference>
<keyword evidence="5" id="KW-0342">GTP-binding</keyword>
<dbReference type="NCBIfam" id="NF009381">
    <property type="entry name" value="PRK12740.1-5"/>
    <property type="match status" value="1"/>
</dbReference>
<dbReference type="Gene3D" id="2.40.30.10">
    <property type="entry name" value="Translation factors"/>
    <property type="match status" value="1"/>
</dbReference>
<dbReference type="CDD" id="cd01434">
    <property type="entry name" value="EFG_mtEFG1_IV"/>
    <property type="match status" value="1"/>
</dbReference>
<name>A0A5C1NLE4_9GAMM</name>
<evidence type="ECO:0000313" key="9">
    <source>
        <dbReference type="EMBL" id="QEM82629.1"/>
    </source>
</evidence>
<keyword evidence="3 9" id="KW-0251">Elongation factor</keyword>
<dbReference type="GO" id="GO:0005525">
    <property type="term" value="F:GTP binding"/>
    <property type="evidence" value="ECO:0007669"/>
    <property type="project" value="UniProtKB-KW"/>
</dbReference>
<dbReference type="CDD" id="cd03713">
    <property type="entry name" value="EFG_mtEFG_C"/>
    <property type="match status" value="1"/>
</dbReference>
<dbReference type="Pfam" id="PF00009">
    <property type="entry name" value="GTP_EFTU"/>
    <property type="match status" value="1"/>
</dbReference>
<evidence type="ECO:0000256" key="2">
    <source>
        <dbReference type="ARBA" id="ARBA00022741"/>
    </source>
</evidence>
<dbReference type="SUPFAM" id="SSF52540">
    <property type="entry name" value="P-loop containing nucleoside triphosphate hydrolases"/>
    <property type="match status" value="1"/>
</dbReference>
<evidence type="ECO:0000256" key="6">
    <source>
        <dbReference type="ARBA" id="ARBA00024731"/>
    </source>
</evidence>
<dbReference type="GO" id="GO:0003924">
    <property type="term" value="F:GTPase activity"/>
    <property type="evidence" value="ECO:0007669"/>
    <property type="project" value="InterPro"/>
</dbReference>
<evidence type="ECO:0000256" key="5">
    <source>
        <dbReference type="ARBA" id="ARBA00023134"/>
    </source>
</evidence>
<evidence type="ECO:0000259" key="8">
    <source>
        <dbReference type="SMART" id="SM00889"/>
    </source>
</evidence>
<sequence>MSDVERGPERIRNIALAGQAGVGKTRLAEALLEAAGESETSQLRKGTPLGDSQAQEAMLEHSITATPMGLTWGEAHINLIDTPGYADFQGMALSILPAVETVAVVIDAERGIDVSARRMMQWLAERGLCRLIVINRIDTAPERLPALLESLRDQFGPECLPLNLPAQGASRVVDCFFAPDGESDFGSVADVHEMLVDQVVELDEELMALYLEQGEALEPAQLHDPFEAALRQGHLVPICFVSATSGAGVVELLNVFERMMPNPLEGNPPPFLRAEVQKETGLKEEAELKQETEIKQETEFLAQPDPEAHVLAHVVRIEHDPYLGKVALFRVHQGTVTRDTRLFAGDARKPFRVGTLLRFQGRRPQEVERCGPGELCALTKVEEATLDSVLHDSHDEDHIRLRPVALPAPVFGLAIQTTRHGDEQRLSEALAKLVEEDPGLEVARDGVTQETVLRGLGELHLNTALERLGQRFRIEVTTSIPSIAYRETIAAPAEGHCRHKKQTGGAGQFGEVFLKVEPLSRGAGFEFSDTIRGGAIPSSLLPAVEKGVRQAMSSGALAGYPLQDVRVTVLDGKTHPVDSKEIAFVIAGRKAFLDAVGKASPLVLEPLAELAVDAPGGAMGDLTADLTTSRGRILDTRSLGDQVSFQALVPLAEVLDYPSRLNAMTGGAGTYSLRFSHYEPVPESVQRRLIKAYRSPDDEQDH</sequence>
<dbReference type="InterPro" id="IPR014721">
    <property type="entry name" value="Ribsml_uS5_D2-typ_fold_subgr"/>
</dbReference>
<feature type="domain" description="Elongation factor EFG" evidence="7">
    <location>
        <begin position="602"/>
        <end position="689"/>
    </location>
</feature>
<dbReference type="SMART" id="SM00889">
    <property type="entry name" value="EFG_IV"/>
    <property type="match status" value="1"/>
</dbReference>
<comment type="function">
    <text evidence="6">Catalyzes the GTP-dependent ribosomal translocation step during translation elongation. During this step, the ribosome changes from the pre-translocational (PRE) to the post-translocational (POST) state as the newly formed A-site-bound peptidyl-tRNA and P-site-bound deacylated tRNA move to the P and E sites, respectively. Catalyzes the coordinated movement of the two tRNA molecules, the mRNA and conformational changes in the ribosome.</text>
</comment>
<dbReference type="Gene3D" id="3.30.70.870">
    <property type="entry name" value="Elongation Factor G (Translational Gtpase), domain 3"/>
    <property type="match status" value="1"/>
</dbReference>